<evidence type="ECO:0000313" key="5">
    <source>
        <dbReference type="Proteomes" id="UP000654947"/>
    </source>
</evidence>
<keyword evidence="5" id="KW-1185">Reference proteome</keyword>
<organism evidence="4 5">
    <name type="scientific">Nocardiopsis kunsanensis</name>
    <dbReference type="NCBI Taxonomy" id="141693"/>
    <lineage>
        <taxon>Bacteria</taxon>
        <taxon>Bacillati</taxon>
        <taxon>Actinomycetota</taxon>
        <taxon>Actinomycetes</taxon>
        <taxon>Streptosporangiales</taxon>
        <taxon>Nocardiopsidaceae</taxon>
        <taxon>Nocardiopsis</taxon>
    </lineage>
</organism>
<comment type="caution">
    <text evidence="4">The sequence shown here is derived from an EMBL/GenBank/DDBJ whole genome shotgun (WGS) entry which is preliminary data.</text>
</comment>
<proteinExistence type="inferred from homology"/>
<dbReference type="Proteomes" id="UP000654947">
    <property type="component" value="Unassembled WGS sequence"/>
</dbReference>
<gene>
    <name evidence="4" type="ORF">GCM10007147_39550</name>
</gene>
<reference evidence="4 5" key="1">
    <citation type="journal article" date="2014" name="Int. J. Syst. Evol. Microbiol.">
        <title>Complete genome sequence of Corynebacterium casei LMG S-19264T (=DSM 44701T), isolated from a smear-ripened cheese.</title>
        <authorList>
            <consortium name="US DOE Joint Genome Institute (JGI-PGF)"/>
            <person name="Walter F."/>
            <person name="Albersmeier A."/>
            <person name="Kalinowski J."/>
            <person name="Ruckert C."/>
        </authorList>
    </citation>
    <scope>NUCLEOTIDE SEQUENCE [LARGE SCALE GENOMIC DNA]</scope>
    <source>
        <strain evidence="4 5">KCTC 19473</strain>
    </source>
</reference>
<name>A0A919CL90_9ACTN</name>
<evidence type="ECO:0000259" key="3">
    <source>
        <dbReference type="Pfam" id="PF01425"/>
    </source>
</evidence>
<dbReference type="PROSITE" id="PS00571">
    <property type="entry name" value="AMIDASES"/>
    <property type="match status" value="1"/>
</dbReference>
<sequence length="423" mass="44200">MEQALNAEKRVMDDTPEPLPPLLGVPVPVKDLEPVAGAPLTLGSYPCRDTVAPDDSGLATRLRRAGAVLTGKTNTPEFGSSCHTENDLAPPTRNPWDPTRTPGGSSGGAAAAVAARLAPVAHGSDGGGSIRIPGSACGVFGLKPTRGRISGAPNRADLLGLSTSGPLTRTVADAALLLDTMAFTAPGDPFRAPEHEGSFLDHVRDGPGTLRVGTYSGTGAEGAQIHPDVRAAHEETVAVLTGLGHEVEEIPVPHDVHFGGHFAEDFGTLWSAMASAAPVAPEHEHELTALNRWLRARARETPMPRLVRALGRLQRGVHSFTAATAHLDVLLTPVLTRPPVPIGHFTQEGPEQTFALMTEFAPFTSLYNVSGQPSVTVPLNWSPAGLPIGSMFSAPAGGEGTLLALSAQLERARPWTDRVPPGL</sequence>
<evidence type="ECO:0000256" key="1">
    <source>
        <dbReference type="ARBA" id="ARBA00009199"/>
    </source>
</evidence>
<dbReference type="GO" id="GO:0003824">
    <property type="term" value="F:catalytic activity"/>
    <property type="evidence" value="ECO:0007669"/>
    <property type="project" value="InterPro"/>
</dbReference>
<dbReference type="Pfam" id="PF01425">
    <property type="entry name" value="Amidase"/>
    <property type="match status" value="1"/>
</dbReference>
<feature type="region of interest" description="Disordered" evidence="2">
    <location>
        <begin position="71"/>
        <end position="95"/>
    </location>
</feature>
<dbReference type="Gene3D" id="3.90.1300.10">
    <property type="entry name" value="Amidase signature (AS) domain"/>
    <property type="match status" value="1"/>
</dbReference>
<dbReference type="InterPro" id="IPR020556">
    <property type="entry name" value="Amidase_CS"/>
</dbReference>
<accession>A0A919CL90</accession>
<dbReference type="InterPro" id="IPR023631">
    <property type="entry name" value="Amidase_dom"/>
</dbReference>
<comment type="similarity">
    <text evidence="1">Belongs to the amidase family.</text>
</comment>
<dbReference type="InterPro" id="IPR000120">
    <property type="entry name" value="Amidase"/>
</dbReference>
<dbReference type="SUPFAM" id="SSF75304">
    <property type="entry name" value="Amidase signature (AS) enzymes"/>
    <property type="match status" value="1"/>
</dbReference>
<dbReference type="InterPro" id="IPR036928">
    <property type="entry name" value="AS_sf"/>
</dbReference>
<dbReference type="PANTHER" id="PTHR11895:SF7">
    <property type="entry name" value="GLUTAMYL-TRNA(GLN) AMIDOTRANSFERASE SUBUNIT A, MITOCHONDRIAL"/>
    <property type="match status" value="1"/>
</dbReference>
<protein>
    <submittedName>
        <fullName evidence="4">Amidase</fullName>
    </submittedName>
</protein>
<feature type="domain" description="Amidase" evidence="3">
    <location>
        <begin position="3"/>
        <end position="403"/>
    </location>
</feature>
<dbReference type="EMBL" id="BMXL01000029">
    <property type="protein sequence ID" value="GHD34183.1"/>
    <property type="molecule type" value="Genomic_DNA"/>
</dbReference>
<dbReference type="AlphaFoldDB" id="A0A919CL90"/>
<dbReference type="PANTHER" id="PTHR11895">
    <property type="entry name" value="TRANSAMIDASE"/>
    <property type="match status" value="1"/>
</dbReference>
<evidence type="ECO:0000313" key="4">
    <source>
        <dbReference type="EMBL" id="GHD34183.1"/>
    </source>
</evidence>
<evidence type="ECO:0000256" key="2">
    <source>
        <dbReference type="SAM" id="MobiDB-lite"/>
    </source>
</evidence>
<feature type="compositionally biased region" description="Polar residues" evidence="2">
    <location>
        <begin position="71"/>
        <end position="83"/>
    </location>
</feature>